<feature type="transmembrane region" description="Helical" evidence="1">
    <location>
        <begin position="45"/>
        <end position="65"/>
    </location>
</feature>
<dbReference type="EMBL" id="MPPL01000001">
    <property type="protein sequence ID" value="OKS85892.1"/>
    <property type="molecule type" value="Genomic_DNA"/>
</dbReference>
<reference evidence="2 3" key="1">
    <citation type="submission" date="2016-11" db="EMBL/GenBank/DDBJ databases">
        <title>Whole Genome Sequencing of Mucilaginibacter polytrichastri RG4-7(T) isolated from the moss sample.</title>
        <authorList>
            <person name="Li Y."/>
        </authorList>
    </citation>
    <scope>NUCLEOTIDE SEQUENCE [LARGE SCALE GENOMIC DNA]</scope>
    <source>
        <strain evidence="2 3">RG4-7</strain>
    </source>
</reference>
<keyword evidence="1" id="KW-0472">Membrane</keyword>
<sequence>METALPSASNQWITATAQTIDQTFNNLKERVINAAKFLVSYRLELVLFAFVTFFVLFLVYVLFLAPPIPPCKDIY</sequence>
<organism evidence="2 3">
    <name type="scientific">Mucilaginibacter polytrichastri</name>
    <dbReference type="NCBI Taxonomy" id="1302689"/>
    <lineage>
        <taxon>Bacteria</taxon>
        <taxon>Pseudomonadati</taxon>
        <taxon>Bacteroidota</taxon>
        <taxon>Sphingobacteriia</taxon>
        <taxon>Sphingobacteriales</taxon>
        <taxon>Sphingobacteriaceae</taxon>
        <taxon>Mucilaginibacter</taxon>
    </lineage>
</organism>
<protein>
    <submittedName>
        <fullName evidence="2">Uncharacterized protein</fullName>
    </submittedName>
</protein>
<keyword evidence="1" id="KW-1133">Transmembrane helix</keyword>
<keyword evidence="3" id="KW-1185">Reference proteome</keyword>
<accession>A0A1Q5ZVU4</accession>
<evidence type="ECO:0000313" key="3">
    <source>
        <dbReference type="Proteomes" id="UP000186720"/>
    </source>
</evidence>
<name>A0A1Q5ZVU4_9SPHI</name>
<comment type="caution">
    <text evidence="2">The sequence shown here is derived from an EMBL/GenBank/DDBJ whole genome shotgun (WGS) entry which is preliminary data.</text>
</comment>
<proteinExistence type="predicted"/>
<evidence type="ECO:0000256" key="1">
    <source>
        <dbReference type="SAM" id="Phobius"/>
    </source>
</evidence>
<keyword evidence="1" id="KW-0812">Transmembrane</keyword>
<gene>
    <name evidence="2" type="ORF">RG47T_1338</name>
</gene>
<dbReference type="AlphaFoldDB" id="A0A1Q5ZVU4"/>
<dbReference type="RefSeq" id="WP_074488665.1">
    <property type="nucleotide sequence ID" value="NZ_FPAM01000002.1"/>
</dbReference>
<dbReference type="Proteomes" id="UP000186720">
    <property type="component" value="Unassembled WGS sequence"/>
</dbReference>
<evidence type="ECO:0000313" key="2">
    <source>
        <dbReference type="EMBL" id="OKS85892.1"/>
    </source>
</evidence>